<evidence type="ECO:0000313" key="1">
    <source>
        <dbReference type="EMBL" id="MFC7751543.1"/>
    </source>
</evidence>
<dbReference type="CDD" id="cd00657">
    <property type="entry name" value="Ferritin_like"/>
    <property type="match status" value="1"/>
</dbReference>
<gene>
    <name evidence="1" type="ORF">ACFQWB_16625</name>
</gene>
<reference evidence="2" key="1">
    <citation type="journal article" date="2019" name="Int. J. Syst. Evol. Microbiol.">
        <title>The Global Catalogue of Microorganisms (GCM) 10K type strain sequencing project: providing services to taxonomists for standard genome sequencing and annotation.</title>
        <authorList>
            <consortium name="The Broad Institute Genomics Platform"/>
            <consortium name="The Broad Institute Genome Sequencing Center for Infectious Disease"/>
            <person name="Wu L."/>
            <person name="Ma J."/>
        </authorList>
    </citation>
    <scope>NUCLEOTIDE SEQUENCE [LARGE SCALE GENOMIC DNA]</scope>
    <source>
        <strain evidence="2">JCM 18657</strain>
    </source>
</reference>
<dbReference type="Proteomes" id="UP001596528">
    <property type="component" value="Unassembled WGS sequence"/>
</dbReference>
<dbReference type="Gene3D" id="1.20.1260.10">
    <property type="match status" value="1"/>
</dbReference>
<dbReference type="EMBL" id="JBHTGQ010000048">
    <property type="protein sequence ID" value="MFC7751543.1"/>
    <property type="molecule type" value="Genomic_DNA"/>
</dbReference>
<dbReference type="InterPro" id="IPR009078">
    <property type="entry name" value="Ferritin-like_SF"/>
</dbReference>
<dbReference type="InterPro" id="IPR012347">
    <property type="entry name" value="Ferritin-like"/>
</dbReference>
<proteinExistence type="predicted"/>
<dbReference type="SUPFAM" id="SSF47240">
    <property type="entry name" value="Ferritin-like"/>
    <property type="match status" value="1"/>
</dbReference>
<accession>A0ABW2VB70</accession>
<comment type="caution">
    <text evidence="1">The sequence shown here is derived from an EMBL/GenBank/DDBJ whole genome shotgun (WGS) entry which is preliminary data.</text>
</comment>
<organism evidence="1 2">
    <name type="scientific">Paenibacillus thermoaerophilus</name>
    <dbReference type="NCBI Taxonomy" id="1215385"/>
    <lineage>
        <taxon>Bacteria</taxon>
        <taxon>Bacillati</taxon>
        <taxon>Bacillota</taxon>
        <taxon>Bacilli</taxon>
        <taxon>Bacillales</taxon>
        <taxon>Paenibacillaceae</taxon>
        <taxon>Paenibacillus</taxon>
    </lineage>
</organism>
<dbReference type="RefSeq" id="WP_138790637.1">
    <property type="nucleotide sequence ID" value="NZ_JBHTGQ010000048.1"/>
</dbReference>
<sequence>MLGTAWQPAGISPAWGYPIYGYPRPADPPFILSPYLTDPNRAGPLIREAVKDERADEQFYDYLAKNAPSQTDASMIEAIRNDERKHRSMFQQIYAGLTGQILTVPADAEPFQEPASYADGLTRAIMGESGALELYRQIYFAVPGEMYKNMLFEIMTDEIKHGIRYNYLYAKLKKD</sequence>
<name>A0ABW2VB70_9BACL</name>
<keyword evidence="2" id="KW-1185">Reference proteome</keyword>
<evidence type="ECO:0000313" key="2">
    <source>
        <dbReference type="Proteomes" id="UP001596528"/>
    </source>
</evidence>
<protein>
    <submittedName>
        <fullName evidence="1">Ferritin-like domain-containing protein</fullName>
    </submittedName>
</protein>